<keyword evidence="2 8" id="KW-0808">Transferase</keyword>
<dbReference type="OrthoDB" id="9805698at2"/>
<evidence type="ECO:0000256" key="3">
    <source>
        <dbReference type="ARBA" id="ARBA00022694"/>
    </source>
</evidence>
<dbReference type="GO" id="GO:0008033">
    <property type="term" value="P:tRNA processing"/>
    <property type="evidence" value="ECO:0007669"/>
    <property type="project" value="UniProtKB-KW"/>
</dbReference>
<dbReference type="SUPFAM" id="SSF81891">
    <property type="entry name" value="Poly A polymerase C-terminal region-like"/>
    <property type="match status" value="1"/>
</dbReference>
<dbReference type="Gene3D" id="3.30.460.10">
    <property type="entry name" value="Beta Polymerase, domain 2"/>
    <property type="match status" value="1"/>
</dbReference>
<sequence>MKLSGDWITAPATQAVCTALTQAGHQALFVGGCVRNALLRVPVGDIDIATDALPPDVIWLATGAGLKPVPTGIDHGTITVVSGGKPHEVTTFREDVDTFGRHAQVVFGTDLHADARRRDFTMNALYARPDGSVIDPLGGIDDLTARRVRFIGNGATRIKEDYLRILRFFRFHACYGDAEAGLDSDALAACAAHLDGLAGLSRERVGAEMRKLLTAPDPAPSVAAMQMTGVLTAILPGADVRSLAPLVYLESETNTAPNALRRLAALGGEDIPDRLRLSRADTKRLALLRDGASATMPPAEIGYRYGATDGMDMLLLRAALLDAPLDPNAPDDLKRGASAAFPVKSADLMPDYTGPALGQKLQDLENRWIASGFRLGREDLL</sequence>
<dbReference type="InterPro" id="IPR032828">
    <property type="entry name" value="PolyA_RNA-bd"/>
</dbReference>
<keyword evidence="4 11" id="KW-0548">Nucleotidyltransferase</keyword>
<dbReference type="GO" id="GO:0046872">
    <property type="term" value="F:metal ion binding"/>
    <property type="evidence" value="ECO:0007669"/>
    <property type="project" value="UniProtKB-KW"/>
</dbReference>
<evidence type="ECO:0000313" key="11">
    <source>
        <dbReference type="EMBL" id="KNX40502.1"/>
    </source>
</evidence>
<dbReference type="PANTHER" id="PTHR46173:SF1">
    <property type="entry name" value="CCA TRNA NUCLEOTIDYLTRANSFERASE 1, MITOCHONDRIAL"/>
    <property type="match status" value="1"/>
</dbReference>
<evidence type="ECO:0000256" key="7">
    <source>
        <dbReference type="ARBA" id="ARBA00022842"/>
    </source>
</evidence>
<dbReference type="PANTHER" id="PTHR46173">
    <property type="entry name" value="CCA TRNA NUCLEOTIDYLTRANSFERASE 1, MITOCHONDRIAL"/>
    <property type="match status" value="1"/>
</dbReference>
<keyword evidence="3" id="KW-0819">tRNA processing</keyword>
<dbReference type="Pfam" id="PF01743">
    <property type="entry name" value="PolyA_pol"/>
    <property type="match status" value="1"/>
</dbReference>
<name>A0A0L6CRW3_9RHOB</name>
<dbReference type="Pfam" id="PF12627">
    <property type="entry name" value="PolyA_pol_RNAbd"/>
    <property type="match status" value="1"/>
</dbReference>
<evidence type="ECO:0000256" key="8">
    <source>
        <dbReference type="RuleBase" id="RU003953"/>
    </source>
</evidence>
<dbReference type="PATRIC" id="fig|74031.6.peg.3006"/>
<proteinExistence type="inferred from homology"/>
<evidence type="ECO:0000259" key="9">
    <source>
        <dbReference type="Pfam" id="PF01743"/>
    </source>
</evidence>
<dbReference type="GO" id="GO:0000049">
    <property type="term" value="F:tRNA binding"/>
    <property type="evidence" value="ECO:0007669"/>
    <property type="project" value="TreeGrafter"/>
</dbReference>
<keyword evidence="7" id="KW-0460">Magnesium</keyword>
<evidence type="ECO:0000313" key="12">
    <source>
        <dbReference type="Proteomes" id="UP000037046"/>
    </source>
</evidence>
<evidence type="ECO:0000256" key="5">
    <source>
        <dbReference type="ARBA" id="ARBA00022723"/>
    </source>
</evidence>
<comment type="cofactor">
    <cofactor evidence="1">
        <name>Mg(2+)</name>
        <dbReference type="ChEBI" id="CHEBI:18420"/>
    </cofactor>
</comment>
<comment type="caution">
    <text evidence="11">The sequence shown here is derived from an EMBL/GenBank/DDBJ whole genome shotgun (WGS) entry which is preliminary data.</text>
</comment>
<evidence type="ECO:0000256" key="6">
    <source>
        <dbReference type="ARBA" id="ARBA00022741"/>
    </source>
</evidence>
<keyword evidence="6" id="KW-0547">Nucleotide-binding</keyword>
<keyword evidence="5" id="KW-0479">Metal-binding</keyword>
<dbReference type="GO" id="GO:0000166">
    <property type="term" value="F:nucleotide binding"/>
    <property type="evidence" value="ECO:0007669"/>
    <property type="project" value="UniProtKB-KW"/>
</dbReference>
<keyword evidence="8" id="KW-0694">RNA-binding</keyword>
<organism evidence="11 12">
    <name type="scientific">Roseovarius tolerans</name>
    <dbReference type="NCBI Taxonomy" id="74031"/>
    <lineage>
        <taxon>Bacteria</taxon>
        <taxon>Pseudomonadati</taxon>
        <taxon>Pseudomonadota</taxon>
        <taxon>Alphaproteobacteria</taxon>
        <taxon>Rhodobacterales</taxon>
        <taxon>Roseobacteraceae</taxon>
        <taxon>Roseovarius</taxon>
    </lineage>
</organism>
<dbReference type="GO" id="GO:0004810">
    <property type="term" value="F:CCA tRNA nucleotidyltransferase activity"/>
    <property type="evidence" value="ECO:0007669"/>
    <property type="project" value="UniProtKB-EC"/>
</dbReference>
<protein>
    <submittedName>
        <fullName evidence="11">CCA-adding enzyme</fullName>
        <ecNumber evidence="11">2.7.7.72</ecNumber>
    </submittedName>
</protein>
<evidence type="ECO:0000259" key="10">
    <source>
        <dbReference type="Pfam" id="PF12627"/>
    </source>
</evidence>
<dbReference type="RefSeq" id="WP_050663800.1">
    <property type="nucleotide sequence ID" value="NZ_CP118494.1"/>
</dbReference>
<dbReference type="AlphaFoldDB" id="A0A0L6CRW3"/>
<feature type="domain" description="Poly A polymerase head" evidence="9">
    <location>
        <begin position="29"/>
        <end position="149"/>
    </location>
</feature>
<evidence type="ECO:0000256" key="4">
    <source>
        <dbReference type="ARBA" id="ARBA00022695"/>
    </source>
</evidence>
<dbReference type="InterPro" id="IPR050264">
    <property type="entry name" value="Bact_CCA-adding_enz_type3_sf"/>
</dbReference>
<dbReference type="Proteomes" id="UP000037046">
    <property type="component" value="Unassembled WGS sequence"/>
</dbReference>
<dbReference type="InterPro" id="IPR043519">
    <property type="entry name" value="NT_sf"/>
</dbReference>
<accession>A0A0L6CRW3</accession>
<dbReference type="STRING" id="74031.SAMN04488077_11839"/>
<gene>
    <name evidence="11" type="primary">cca</name>
    <name evidence="11" type="ORF">ROTO_29520</name>
</gene>
<dbReference type="EMBL" id="LGVV01000050">
    <property type="protein sequence ID" value="KNX40502.1"/>
    <property type="molecule type" value="Genomic_DNA"/>
</dbReference>
<reference evidence="12" key="1">
    <citation type="submission" date="2015-07" db="EMBL/GenBank/DDBJ databases">
        <title>Draft Genome Sequence of Roseovarius tolerans EL-164, a producer of N-Acylated Alanine Methyl Esters (NAMEs).</title>
        <authorList>
            <person name="Voget S."/>
            <person name="Bruns H."/>
            <person name="Wagner-Doebler I."/>
            <person name="Schulz S."/>
            <person name="Daniel R."/>
        </authorList>
    </citation>
    <scope>NUCLEOTIDE SEQUENCE [LARGE SCALE GENOMIC DNA]</scope>
    <source>
        <strain evidence="12">EL-164</strain>
    </source>
</reference>
<comment type="similarity">
    <text evidence="8">Belongs to the tRNA nucleotidyltransferase/poly(A) polymerase family.</text>
</comment>
<evidence type="ECO:0000256" key="1">
    <source>
        <dbReference type="ARBA" id="ARBA00001946"/>
    </source>
</evidence>
<evidence type="ECO:0000256" key="2">
    <source>
        <dbReference type="ARBA" id="ARBA00022679"/>
    </source>
</evidence>
<dbReference type="CDD" id="cd05398">
    <property type="entry name" value="NT_ClassII-CCAase"/>
    <property type="match status" value="1"/>
</dbReference>
<keyword evidence="12" id="KW-1185">Reference proteome</keyword>
<dbReference type="PROSITE" id="PS51257">
    <property type="entry name" value="PROKAR_LIPOPROTEIN"/>
    <property type="match status" value="1"/>
</dbReference>
<dbReference type="EC" id="2.7.7.72" evidence="11"/>
<dbReference type="Gene3D" id="1.10.3090.10">
    <property type="entry name" value="cca-adding enzyme, domain 2"/>
    <property type="match status" value="1"/>
</dbReference>
<dbReference type="SUPFAM" id="SSF81301">
    <property type="entry name" value="Nucleotidyltransferase"/>
    <property type="match status" value="1"/>
</dbReference>
<feature type="domain" description="tRNA nucleotidyltransferase/poly(A) polymerase RNA and SrmB- binding" evidence="10">
    <location>
        <begin position="183"/>
        <end position="239"/>
    </location>
</feature>
<dbReference type="InterPro" id="IPR002646">
    <property type="entry name" value="PolA_pol_head_dom"/>
</dbReference>